<organism evidence="6 7">
    <name type="scientific">Aldrovandia affinis</name>
    <dbReference type="NCBI Taxonomy" id="143900"/>
    <lineage>
        <taxon>Eukaryota</taxon>
        <taxon>Metazoa</taxon>
        <taxon>Chordata</taxon>
        <taxon>Craniata</taxon>
        <taxon>Vertebrata</taxon>
        <taxon>Euteleostomi</taxon>
        <taxon>Actinopterygii</taxon>
        <taxon>Neopterygii</taxon>
        <taxon>Teleostei</taxon>
        <taxon>Notacanthiformes</taxon>
        <taxon>Halosauridae</taxon>
        <taxon>Aldrovandia</taxon>
    </lineage>
</organism>
<dbReference type="AlphaFoldDB" id="A0AAD7VXQ0"/>
<evidence type="ECO:0000256" key="4">
    <source>
        <dbReference type="SAM" id="MobiDB-lite"/>
    </source>
</evidence>
<comment type="caution">
    <text evidence="6">The sequence shown here is derived from an EMBL/GenBank/DDBJ whole genome shotgun (WGS) entry which is preliminary data.</text>
</comment>
<dbReference type="InterPro" id="IPR045058">
    <property type="entry name" value="GIMA/IAN/Toc"/>
</dbReference>
<feature type="region of interest" description="Disordered" evidence="4">
    <location>
        <begin position="252"/>
        <end position="275"/>
    </location>
</feature>
<evidence type="ECO:0000313" key="7">
    <source>
        <dbReference type="Proteomes" id="UP001221898"/>
    </source>
</evidence>
<feature type="domain" description="AIG1-type G" evidence="5">
    <location>
        <begin position="1"/>
        <end position="123"/>
    </location>
</feature>
<feature type="non-terminal residue" evidence="6">
    <location>
        <position position="331"/>
    </location>
</feature>
<dbReference type="SUPFAM" id="SSF52540">
    <property type="entry name" value="P-loop containing nucleoside triphosphate hydrolases"/>
    <property type="match status" value="1"/>
</dbReference>
<evidence type="ECO:0000259" key="5">
    <source>
        <dbReference type="Pfam" id="PF04548"/>
    </source>
</evidence>
<accession>A0AAD7VXQ0</accession>
<feature type="non-terminal residue" evidence="6">
    <location>
        <position position="1"/>
    </location>
</feature>
<reference evidence="6" key="1">
    <citation type="journal article" date="2023" name="Science">
        <title>Genome structures resolve the early diversification of teleost fishes.</title>
        <authorList>
            <person name="Parey E."/>
            <person name="Louis A."/>
            <person name="Montfort J."/>
            <person name="Bouchez O."/>
            <person name="Roques C."/>
            <person name="Iampietro C."/>
            <person name="Lluch J."/>
            <person name="Castinel A."/>
            <person name="Donnadieu C."/>
            <person name="Desvignes T."/>
            <person name="Floi Bucao C."/>
            <person name="Jouanno E."/>
            <person name="Wen M."/>
            <person name="Mejri S."/>
            <person name="Dirks R."/>
            <person name="Jansen H."/>
            <person name="Henkel C."/>
            <person name="Chen W.J."/>
            <person name="Zahm M."/>
            <person name="Cabau C."/>
            <person name="Klopp C."/>
            <person name="Thompson A.W."/>
            <person name="Robinson-Rechavi M."/>
            <person name="Braasch I."/>
            <person name="Lecointre G."/>
            <person name="Bobe J."/>
            <person name="Postlethwait J.H."/>
            <person name="Berthelot C."/>
            <person name="Roest Crollius H."/>
            <person name="Guiguen Y."/>
        </authorList>
    </citation>
    <scope>NUCLEOTIDE SEQUENCE</scope>
    <source>
        <strain evidence="6">NC1722</strain>
    </source>
</reference>
<dbReference type="InterPro" id="IPR027417">
    <property type="entry name" value="P-loop_NTPase"/>
</dbReference>
<dbReference type="Proteomes" id="UP001221898">
    <property type="component" value="Unassembled WGS sequence"/>
</dbReference>
<dbReference type="Gene3D" id="3.40.50.300">
    <property type="entry name" value="P-loop containing nucleotide triphosphate hydrolases"/>
    <property type="match status" value="1"/>
</dbReference>
<sequence>QEIVRSVSLCPPGPYALFLVIDVSSSFTESHRRPVEEHLELLSERVWRHTIVLFTRGDWLGDTTIEQHIETEGKALQWLVEKCGNRYHVLNNENRGDGTQVTELLEKIEETVARNKSGHFTIEESDEGFKEWFKGEKVDEKQLKQKFEEEWSRREEEWRRREEEWRRREEEWRRREEELIERMAMVMVDSETEGSTLPVRKRRNSIDYHPPTMSGGTPAPSEAGSSVWGYESAHKRSKQKVSRWLNRSKTERSVSSGYGTRSSVVSEAESELEKDTELLEKREETVARNRSGHFWFKEWFKRKKVDEKQLKQKFEEEWRRREEEIIERMVV</sequence>
<dbReference type="PANTHER" id="PTHR10903">
    <property type="entry name" value="GTPASE, IMAP FAMILY MEMBER-RELATED"/>
    <property type="match status" value="1"/>
</dbReference>
<proteinExistence type="inferred from homology"/>
<protein>
    <recommendedName>
        <fullName evidence="5">AIG1-type G domain-containing protein</fullName>
    </recommendedName>
</protein>
<gene>
    <name evidence="6" type="ORF">AAFF_G00072770</name>
</gene>
<keyword evidence="2" id="KW-0547">Nucleotide-binding</keyword>
<keyword evidence="7" id="KW-1185">Reference proteome</keyword>
<keyword evidence="3" id="KW-0342">GTP-binding</keyword>
<comment type="similarity">
    <text evidence="1">Belongs to the TRAFAC class TrmE-Era-EngA-EngB-Septin-like GTPase superfamily. AIG1/Toc34/Toc159-like paraseptin GTPase family. IAN subfamily.</text>
</comment>
<evidence type="ECO:0000256" key="2">
    <source>
        <dbReference type="ARBA" id="ARBA00022741"/>
    </source>
</evidence>
<name>A0AAD7VXQ0_9TELE</name>
<feature type="region of interest" description="Disordered" evidence="4">
    <location>
        <begin position="191"/>
        <end position="231"/>
    </location>
</feature>
<dbReference type="Pfam" id="PF04548">
    <property type="entry name" value="AIG1"/>
    <property type="match status" value="1"/>
</dbReference>
<evidence type="ECO:0000256" key="3">
    <source>
        <dbReference type="ARBA" id="ARBA00023134"/>
    </source>
</evidence>
<dbReference type="PANTHER" id="PTHR10903:SF107">
    <property type="entry name" value="GTPASE IMAP FAMILY MEMBER 4-LIKE-RELATED"/>
    <property type="match status" value="1"/>
</dbReference>
<dbReference type="InterPro" id="IPR006703">
    <property type="entry name" value="G_AIG1"/>
</dbReference>
<evidence type="ECO:0000313" key="6">
    <source>
        <dbReference type="EMBL" id="KAJ8355301.1"/>
    </source>
</evidence>
<dbReference type="GO" id="GO:0005525">
    <property type="term" value="F:GTP binding"/>
    <property type="evidence" value="ECO:0007669"/>
    <property type="project" value="UniProtKB-KW"/>
</dbReference>
<evidence type="ECO:0000256" key="1">
    <source>
        <dbReference type="ARBA" id="ARBA00008535"/>
    </source>
</evidence>
<dbReference type="EMBL" id="JAINUG010001432">
    <property type="protein sequence ID" value="KAJ8355301.1"/>
    <property type="molecule type" value="Genomic_DNA"/>
</dbReference>